<feature type="signal peptide" evidence="1">
    <location>
        <begin position="1"/>
        <end position="20"/>
    </location>
</feature>
<proteinExistence type="predicted"/>
<dbReference type="EMBL" id="JACLRA010000008">
    <property type="protein sequence ID" value="MBC2863429.1"/>
    <property type="molecule type" value="Genomic_DNA"/>
</dbReference>
<name>A0A7X1HUM8_KLEPN</name>
<gene>
    <name evidence="2" type="ORF">H7U16_28130</name>
</gene>
<reference evidence="2 3" key="1">
    <citation type="submission" date="2020-08" db="EMBL/GenBank/DDBJ databases">
        <title>Tigecycline and colistin resistance in Klebsiella pneumoniae.</title>
        <authorList>
            <person name="Ramesh N."/>
            <person name="Shanthini T."/>
            <person name="Prasanth M."/>
            <person name="Senthilkumar N."/>
            <person name="Meesala Krishna M."/>
            <person name="Guruswami G."/>
        </authorList>
    </citation>
    <scope>NUCLEOTIDE SEQUENCE [LARGE SCALE GENOMIC DNA]</scope>
    <source>
        <strain evidence="2 3">SHM 84</strain>
    </source>
</reference>
<keyword evidence="1" id="KW-0732">Signal</keyword>
<dbReference type="AlphaFoldDB" id="A0A7X1HUM8"/>
<evidence type="ECO:0000313" key="3">
    <source>
        <dbReference type="Proteomes" id="UP000592342"/>
    </source>
</evidence>
<organism evidence="2 3">
    <name type="scientific">Klebsiella pneumoniae</name>
    <dbReference type="NCBI Taxonomy" id="573"/>
    <lineage>
        <taxon>Bacteria</taxon>
        <taxon>Pseudomonadati</taxon>
        <taxon>Pseudomonadota</taxon>
        <taxon>Gammaproteobacteria</taxon>
        <taxon>Enterobacterales</taxon>
        <taxon>Enterobacteriaceae</taxon>
        <taxon>Klebsiella/Raoultella group</taxon>
        <taxon>Klebsiella</taxon>
        <taxon>Klebsiella pneumoniae complex</taxon>
    </lineage>
</organism>
<dbReference type="Proteomes" id="UP000592342">
    <property type="component" value="Unassembled WGS sequence"/>
</dbReference>
<evidence type="ECO:0000256" key="1">
    <source>
        <dbReference type="SAM" id="SignalP"/>
    </source>
</evidence>
<feature type="chain" id="PRO_5030781101" evidence="1">
    <location>
        <begin position="21"/>
        <end position="102"/>
    </location>
</feature>
<protein>
    <submittedName>
        <fullName evidence="2">Uncharacterized protein</fullName>
    </submittedName>
</protein>
<comment type="caution">
    <text evidence="2">The sequence shown here is derived from an EMBL/GenBank/DDBJ whole genome shotgun (WGS) entry which is preliminary data.</text>
</comment>
<accession>A0A7X1HUM8</accession>
<sequence length="102" mass="11409">MKTVAALTFLTFIFSSSAFSQENSIERAQRVSTKVCSKAEDYDLCMLELSMALGAAYQDGLIVSGCKLGLDEPSKDKCENSERFGEYIIKEIRNYAKRCKCL</sequence>
<evidence type="ECO:0000313" key="2">
    <source>
        <dbReference type="EMBL" id="MBC2863429.1"/>
    </source>
</evidence>